<sequence>MAGPSTAYSPPPPNGNAVSPTPTVPHSPSDVQRAAKPKRLKAHTVTSKQFSIPLVPRDKSGKPMLPLNVGIMTVINLGMVCMREHFHTERYIFPVGYEVTRRYMSTIDPNHEVVYHCTILDGGDGPKFQIIPADCPDRPVIAGTATGAWSAIVRQANLIRNRQHSNSVSGPDFFGLGQNTIKHLIQQLLNADKLRDYVWQHFLEGGPLGGRHAAVIPALPDEYENILPLSTLQHHDKQRNATPSDPTKGLSYYPQHIIQQAQQQQQQQPQR</sequence>
<evidence type="ECO:0000313" key="5">
    <source>
        <dbReference type="Proteomes" id="UP000054549"/>
    </source>
</evidence>
<dbReference type="InterPro" id="IPR040092">
    <property type="entry name" value="TBRG1"/>
</dbReference>
<protein>
    <recommendedName>
        <fullName evidence="6">Transforming growth factor beta regulator 1</fullName>
    </recommendedName>
</protein>
<evidence type="ECO:0000256" key="1">
    <source>
        <dbReference type="ARBA" id="ARBA00004123"/>
    </source>
</evidence>
<name>A0A0C2TID4_AMAMK</name>
<dbReference type="InParanoid" id="A0A0C2TID4"/>
<reference evidence="4 5" key="1">
    <citation type="submission" date="2014-04" db="EMBL/GenBank/DDBJ databases">
        <title>Evolutionary Origins and Diversification of the Mycorrhizal Mutualists.</title>
        <authorList>
            <consortium name="DOE Joint Genome Institute"/>
            <consortium name="Mycorrhizal Genomics Consortium"/>
            <person name="Kohler A."/>
            <person name="Kuo A."/>
            <person name="Nagy L.G."/>
            <person name="Floudas D."/>
            <person name="Copeland A."/>
            <person name="Barry K.W."/>
            <person name="Cichocki N."/>
            <person name="Veneault-Fourrey C."/>
            <person name="LaButti K."/>
            <person name="Lindquist E.A."/>
            <person name="Lipzen A."/>
            <person name="Lundell T."/>
            <person name="Morin E."/>
            <person name="Murat C."/>
            <person name="Riley R."/>
            <person name="Ohm R."/>
            <person name="Sun H."/>
            <person name="Tunlid A."/>
            <person name="Henrissat B."/>
            <person name="Grigoriev I.V."/>
            <person name="Hibbett D.S."/>
            <person name="Martin F."/>
        </authorList>
    </citation>
    <scope>NUCLEOTIDE SEQUENCE [LARGE SCALE GENOMIC DNA]</scope>
    <source>
        <strain evidence="4 5">Koide BX008</strain>
    </source>
</reference>
<dbReference type="Proteomes" id="UP000054549">
    <property type="component" value="Unassembled WGS sequence"/>
</dbReference>
<accession>A0A0C2TID4</accession>
<evidence type="ECO:0000313" key="4">
    <source>
        <dbReference type="EMBL" id="KIL66739.1"/>
    </source>
</evidence>
<dbReference type="GO" id="GO:0051726">
    <property type="term" value="P:regulation of cell cycle"/>
    <property type="evidence" value="ECO:0007669"/>
    <property type="project" value="TreeGrafter"/>
</dbReference>
<dbReference type="OrthoDB" id="285793at2759"/>
<dbReference type="EMBL" id="KN818234">
    <property type="protein sequence ID" value="KIL66739.1"/>
    <property type="molecule type" value="Genomic_DNA"/>
</dbReference>
<dbReference type="InterPro" id="IPR003889">
    <property type="entry name" value="FYrich_C"/>
</dbReference>
<feature type="region of interest" description="Disordered" evidence="3">
    <location>
        <begin position="1"/>
        <end position="42"/>
    </location>
</feature>
<dbReference type="AlphaFoldDB" id="A0A0C2TID4"/>
<dbReference type="SMART" id="SM00541">
    <property type="entry name" value="FYRN"/>
    <property type="match status" value="1"/>
</dbReference>
<dbReference type="PANTHER" id="PTHR22715:SF0">
    <property type="entry name" value="TRANSFORMING GROWTH FACTOR BETA REGULATOR 1"/>
    <property type="match status" value="1"/>
</dbReference>
<evidence type="ECO:0000256" key="2">
    <source>
        <dbReference type="ARBA" id="ARBA00023242"/>
    </source>
</evidence>
<dbReference type="PROSITE" id="PS51543">
    <property type="entry name" value="FYRC"/>
    <property type="match status" value="1"/>
</dbReference>
<keyword evidence="2" id="KW-0539">Nucleus</keyword>
<dbReference type="SMART" id="SM00542">
    <property type="entry name" value="FYRC"/>
    <property type="match status" value="1"/>
</dbReference>
<dbReference type="GO" id="GO:0005634">
    <property type="term" value="C:nucleus"/>
    <property type="evidence" value="ECO:0007669"/>
    <property type="project" value="UniProtKB-SubCell"/>
</dbReference>
<dbReference type="InterPro" id="IPR003888">
    <property type="entry name" value="FYrich_N"/>
</dbReference>
<evidence type="ECO:0000256" key="3">
    <source>
        <dbReference type="SAM" id="MobiDB-lite"/>
    </source>
</evidence>
<dbReference type="PANTHER" id="PTHR22715">
    <property type="entry name" value="TRANSFORMING GROWTH FACTOR BETA REGULATED GENE 1"/>
    <property type="match status" value="1"/>
</dbReference>
<dbReference type="Pfam" id="PF05965">
    <property type="entry name" value="FYRC"/>
    <property type="match status" value="1"/>
</dbReference>
<dbReference type="PROSITE" id="PS51542">
    <property type="entry name" value="FYRN"/>
    <property type="match status" value="1"/>
</dbReference>
<evidence type="ECO:0008006" key="6">
    <source>
        <dbReference type="Google" id="ProtNLM"/>
    </source>
</evidence>
<dbReference type="Gene3D" id="3.30.160.360">
    <property type="match status" value="1"/>
</dbReference>
<proteinExistence type="predicted"/>
<keyword evidence="5" id="KW-1185">Reference proteome</keyword>
<dbReference type="Pfam" id="PF05964">
    <property type="entry name" value="FYRN"/>
    <property type="match status" value="1"/>
</dbReference>
<feature type="compositionally biased region" description="Low complexity" evidence="3">
    <location>
        <begin position="18"/>
        <end position="29"/>
    </location>
</feature>
<organism evidence="4 5">
    <name type="scientific">Amanita muscaria (strain Koide BX008)</name>
    <dbReference type="NCBI Taxonomy" id="946122"/>
    <lineage>
        <taxon>Eukaryota</taxon>
        <taxon>Fungi</taxon>
        <taxon>Dikarya</taxon>
        <taxon>Basidiomycota</taxon>
        <taxon>Agaricomycotina</taxon>
        <taxon>Agaricomycetes</taxon>
        <taxon>Agaricomycetidae</taxon>
        <taxon>Agaricales</taxon>
        <taxon>Pluteineae</taxon>
        <taxon>Amanitaceae</taxon>
        <taxon>Amanita</taxon>
    </lineage>
</organism>
<gene>
    <name evidence="4" type="ORF">M378DRAFT_74794</name>
</gene>
<dbReference type="STRING" id="946122.A0A0C2TID4"/>
<dbReference type="HOGENOM" id="CLU_064429_0_0_1"/>
<feature type="region of interest" description="Disordered" evidence="3">
    <location>
        <begin position="231"/>
        <end position="251"/>
    </location>
</feature>
<comment type="subcellular location">
    <subcellularLocation>
        <location evidence="1">Nucleus</location>
    </subcellularLocation>
</comment>